<dbReference type="OrthoDB" id="8772682at2"/>
<keyword evidence="12" id="KW-1185">Reference proteome</keyword>
<evidence type="ECO:0000256" key="8">
    <source>
        <dbReference type="ARBA" id="ARBA00022927"/>
    </source>
</evidence>
<keyword evidence="5" id="KW-1003">Cell membrane</keyword>
<comment type="similarity">
    <text evidence="2">Belongs to the GSP N family.</text>
</comment>
<dbReference type="Proteomes" id="UP000256838">
    <property type="component" value="Unassembled WGS sequence"/>
</dbReference>
<dbReference type="Pfam" id="PF01203">
    <property type="entry name" value="T2SSN"/>
    <property type="match status" value="1"/>
</dbReference>
<gene>
    <name evidence="11" type="ORF">DWV00_14625</name>
</gene>
<evidence type="ECO:0000256" key="2">
    <source>
        <dbReference type="ARBA" id="ARBA00007208"/>
    </source>
</evidence>
<dbReference type="GO" id="GO:0015628">
    <property type="term" value="P:protein secretion by the type II secretion system"/>
    <property type="evidence" value="ECO:0007669"/>
    <property type="project" value="InterPro"/>
</dbReference>
<evidence type="ECO:0000256" key="5">
    <source>
        <dbReference type="ARBA" id="ARBA00022475"/>
    </source>
</evidence>
<dbReference type="AlphaFoldDB" id="A0A3D8K170"/>
<evidence type="ECO:0000256" key="6">
    <source>
        <dbReference type="ARBA" id="ARBA00022519"/>
    </source>
</evidence>
<comment type="caution">
    <text evidence="11">The sequence shown here is derived from an EMBL/GenBank/DDBJ whole genome shotgun (WGS) entry which is preliminary data.</text>
</comment>
<keyword evidence="9" id="KW-0472">Membrane</keyword>
<evidence type="ECO:0000256" key="10">
    <source>
        <dbReference type="ARBA" id="ARBA00030772"/>
    </source>
</evidence>
<evidence type="ECO:0000313" key="12">
    <source>
        <dbReference type="Proteomes" id="UP000256838"/>
    </source>
</evidence>
<accession>A0A3D8K170</accession>
<dbReference type="RefSeq" id="WP_115534339.1">
    <property type="nucleotide sequence ID" value="NZ_QRGA01000007.1"/>
</dbReference>
<sequence length="261" mass="27170">MSGMGRRLLAALPWLVIAVVSCGVTFVAMAPAAWITPQFAKATQGHVNLIEPSGSLWHGSATLVLAAGRDSGAGTLLPGRVQWDTAFWPLFTGRLSMRMRQTPAMPDPIEVDAAPRNATVSSGEIAVPAALLAGLGAPFNTLDLQGAVRLAWTPWRLLGTRSYGQLVVTLNDMSSRVSPVKPLGSYRVALQSQGDSSTIDLSTVNGSSLLLSGHGTISANASSFHGQASSTGQASENLAGLLNLLGRPTGQEGTVALDYTH</sequence>
<keyword evidence="7" id="KW-0812">Transmembrane</keyword>
<proteinExistence type="inferred from homology"/>
<evidence type="ECO:0000256" key="3">
    <source>
        <dbReference type="ARBA" id="ARBA00021563"/>
    </source>
</evidence>
<dbReference type="InterPro" id="IPR022792">
    <property type="entry name" value="T2SS_protein-GspN"/>
</dbReference>
<evidence type="ECO:0000256" key="1">
    <source>
        <dbReference type="ARBA" id="ARBA00004533"/>
    </source>
</evidence>
<evidence type="ECO:0000256" key="4">
    <source>
        <dbReference type="ARBA" id="ARBA00022448"/>
    </source>
</evidence>
<dbReference type="PROSITE" id="PS51257">
    <property type="entry name" value="PROKAR_LIPOPROTEIN"/>
    <property type="match status" value="1"/>
</dbReference>
<comment type="subcellular location">
    <subcellularLocation>
        <location evidence="1">Cell inner membrane</location>
    </subcellularLocation>
</comment>
<dbReference type="GO" id="GO:0005886">
    <property type="term" value="C:plasma membrane"/>
    <property type="evidence" value="ECO:0007669"/>
    <property type="project" value="UniProtKB-SubCell"/>
</dbReference>
<dbReference type="GO" id="GO:0015627">
    <property type="term" value="C:type II protein secretion system complex"/>
    <property type="evidence" value="ECO:0007669"/>
    <property type="project" value="InterPro"/>
</dbReference>
<organism evidence="11 12">
    <name type="scientific">Trinickia dinghuensis</name>
    <dbReference type="NCBI Taxonomy" id="2291023"/>
    <lineage>
        <taxon>Bacteria</taxon>
        <taxon>Pseudomonadati</taxon>
        <taxon>Pseudomonadota</taxon>
        <taxon>Betaproteobacteria</taxon>
        <taxon>Burkholderiales</taxon>
        <taxon>Burkholderiaceae</taxon>
        <taxon>Trinickia</taxon>
    </lineage>
</organism>
<reference evidence="11 12" key="1">
    <citation type="submission" date="2018-08" db="EMBL/GenBank/DDBJ databases">
        <title>Paraburkholderia sp. DHOM06 isolated from forest soil.</title>
        <authorList>
            <person name="Gao Z.-H."/>
            <person name="Qiu L.-H."/>
        </authorList>
    </citation>
    <scope>NUCLEOTIDE SEQUENCE [LARGE SCALE GENOMIC DNA]</scope>
    <source>
        <strain evidence="11 12">DHOM06</strain>
    </source>
</reference>
<keyword evidence="8" id="KW-0653">Protein transport</keyword>
<evidence type="ECO:0000256" key="9">
    <source>
        <dbReference type="ARBA" id="ARBA00023136"/>
    </source>
</evidence>
<protein>
    <recommendedName>
        <fullName evidence="3">Type II secretion system protein N</fullName>
    </recommendedName>
    <alternativeName>
        <fullName evidence="10">General secretion pathway protein N</fullName>
    </alternativeName>
</protein>
<keyword evidence="4" id="KW-0813">Transport</keyword>
<dbReference type="EMBL" id="QRGA01000007">
    <property type="protein sequence ID" value="RDU98585.1"/>
    <property type="molecule type" value="Genomic_DNA"/>
</dbReference>
<keyword evidence="6" id="KW-0997">Cell inner membrane</keyword>
<evidence type="ECO:0000313" key="11">
    <source>
        <dbReference type="EMBL" id="RDU98585.1"/>
    </source>
</evidence>
<name>A0A3D8K170_9BURK</name>
<evidence type="ECO:0000256" key="7">
    <source>
        <dbReference type="ARBA" id="ARBA00022692"/>
    </source>
</evidence>